<dbReference type="PROSITE" id="PS00134">
    <property type="entry name" value="TRYPSIN_HIS"/>
    <property type="match status" value="1"/>
</dbReference>
<dbReference type="PRINTS" id="PR00722">
    <property type="entry name" value="CHYMOTRYPSIN"/>
</dbReference>
<gene>
    <name evidence="11" type="ORF">NQ317_010712</name>
</gene>
<sequence length="421" mass="46657">MFSRSNTISGVSYRTQIIRYSISVAGFQTETCVPPRGKQCMHIRKCPYFDYLLNHTTKPRPMSLIKLIQENQCGFDGNNPYVCCDDLPSSSSSITTTTTTLAPVYNKLGDAVHKHPNFNLLPIDICGTSVPFSTDSRITAGTQTVIEEYPWMALLAYYKDKEVDFRCGGTVINERYVLTAAHCIIRSSVFGVRLGEHNLDEKIDCTPNGDYCAPRPQDFYIESTVVHPEYDPKTFINDIALIRLATPANFSASNVKPICLPIEKVDLTGSHGIIAGWGVTETGQKSSELLKVSLPVLPISVCQTIYKKFARITDDQICAGRGDGKDSCGGDSGGPMQYVGTVVDGTPRFMQYGIVSYGPRHCGMNGNPSIYTRVGNYLEWILDNMERDNLIYVWIIKYIYRIGGSSSTPQVIVEAKETIPI</sequence>
<dbReference type="InterPro" id="IPR043504">
    <property type="entry name" value="Peptidase_S1_PA_chymotrypsin"/>
</dbReference>
<dbReference type="InterPro" id="IPR009003">
    <property type="entry name" value="Peptidase_S1_PA"/>
</dbReference>
<dbReference type="PANTHER" id="PTHR24256">
    <property type="entry name" value="TRYPTASE-RELATED"/>
    <property type="match status" value="1"/>
</dbReference>
<evidence type="ECO:0000259" key="9">
    <source>
        <dbReference type="PROSITE" id="PS50240"/>
    </source>
</evidence>
<feature type="domain" description="Clip" evidence="10">
    <location>
        <begin position="31"/>
        <end position="84"/>
    </location>
</feature>
<evidence type="ECO:0000313" key="12">
    <source>
        <dbReference type="Proteomes" id="UP001162164"/>
    </source>
</evidence>
<keyword evidence="5" id="KW-1015">Disulfide bond</keyword>
<comment type="similarity">
    <text evidence="6 8">Belongs to the peptidase S1 family. CLIP subfamily.</text>
</comment>
<evidence type="ECO:0000256" key="7">
    <source>
        <dbReference type="RuleBase" id="RU363034"/>
    </source>
</evidence>
<dbReference type="Gene3D" id="3.30.1640.30">
    <property type="match status" value="1"/>
</dbReference>
<evidence type="ECO:0000256" key="2">
    <source>
        <dbReference type="ARBA" id="ARBA00022729"/>
    </source>
</evidence>
<reference evidence="11" key="1">
    <citation type="journal article" date="2023" name="Insect Mol. Biol.">
        <title>Genome sequencing provides insights into the evolution of gene families encoding plant cell wall-degrading enzymes in longhorned beetles.</title>
        <authorList>
            <person name="Shin N.R."/>
            <person name="Okamura Y."/>
            <person name="Kirsch R."/>
            <person name="Pauchet Y."/>
        </authorList>
    </citation>
    <scope>NUCLEOTIDE SEQUENCE</scope>
    <source>
        <strain evidence="11">MMC_N1</strain>
    </source>
</reference>
<dbReference type="PROSITE" id="PS00135">
    <property type="entry name" value="TRYPSIN_SER"/>
    <property type="match status" value="1"/>
</dbReference>
<comment type="subcellular location">
    <subcellularLocation>
        <location evidence="8">Secreted</location>
    </subcellularLocation>
</comment>
<dbReference type="Proteomes" id="UP001162164">
    <property type="component" value="Unassembled WGS sequence"/>
</dbReference>
<feature type="domain" description="Peptidase S1" evidence="9">
    <location>
        <begin position="138"/>
        <end position="386"/>
    </location>
</feature>
<keyword evidence="3 7" id="KW-0378">Hydrolase</keyword>
<dbReference type="PROSITE" id="PS50240">
    <property type="entry name" value="TRYPSIN_DOM"/>
    <property type="match status" value="1"/>
</dbReference>
<evidence type="ECO:0000256" key="6">
    <source>
        <dbReference type="ARBA" id="ARBA00024195"/>
    </source>
</evidence>
<dbReference type="InterPro" id="IPR018114">
    <property type="entry name" value="TRYPSIN_HIS"/>
</dbReference>
<evidence type="ECO:0000256" key="1">
    <source>
        <dbReference type="ARBA" id="ARBA00022670"/>
    </source>
</evidence>
<keyword evidence="1 7" id="KW-0645">Protease</keyword>
<dbReference type="InterPro" id="IPR051487">
    <property type="entry name" value="Ser/Thr_Proteases_Immune/Dev"/>
</dbReference>
<proteinExistence type="inferred from homology"/>
<dbReference type="CDD" id="cd00190">
    <property type="entry name" value="Tryp_SPc"/>
    <property type="match status" value="1"/>
</dbReference>
<dbReference type="InterPro" id="IPR033116">
    <property type="entry name" value="TRYPSIN_SER"/>
</dbReference>
<keyword evidence="4 7" id="KW-0720">Serine protease</keyword>
<evidence type="ECO:0000256" key="4">
    <source>
        <dbReference type="ARBA" id="ARBA00022825"/>
    </source>
</evidence>
<comment type="caution">
    <text evidence="11">The sequence shown here is derived from an EMBL/GenBank/DDBJ whole genome shotgun (WGS) entry which is preliminary data.</text>
</comment>
<evidence type="ECO:0000313" key="11">
    <source>
        <dbReference type="EMBL" id="KAJ8985954.1"/>
    </source>
</evidence>
<organism evidence="11 12">
    <name type="scientific">Molorchus minor</name>
    <dbReference type="NCBI Taxonomy" id="1323400"/>
    <lineage>
        <taxon>Eukaryota</taxon>
        <taxon>Metazoa</taxon>
        <taxon>Ecdysozoa</taxon>
        <taxon>Arthropoda</taxon>
        <taxon>Hexapoda</taxon>
        <taxon>Insecta</taxon>
        <taxon>Pterygota</taxon>
        <taxon>Neoptera</taxon>
        <taxon>Endopterygota</taxon>
        <taxon>Coleoptera</taxon>
        <taxon>Polyphaga</taxon>
        <taxon>Cucujiformia</taxon>
        <taxon>Chrysomeloidea</taxon>
        <taxon>Cerambycidae</taxon>
        <taxon>Lamiinae</taxon>
        <taxon>Monochamini</taxon>
        <taxon>Molorchus</taxon>
    </lineage>
</organism>
<dbReference type="Gene3D" id="2.40.10.10">
    <property type="entry name" value="Trypsin-like serine proteases"/>
    <property type="match status" value="2"/>
</dbReference>
<evidence type="ECO:0000256" key="3">
    <source>
        <dbReference type="ARBA" id="ARBA00022801"/>
    </source>
</evidence>
<dbReference type="InterPro" id="IPR022700">
    <property type="entry name" value="CLIP"/>
</dbReference>
<dbReference type="EC" id="3.4.21.-" evidence="7"/>
<name>A0ABQ9K6L5_9CUCU</name>
<keyword evidence="8" id="KW-0964">Secreted</keyword>
<evidence type="ECO:0000259" key="10">
    <source>
        <dbReference type="PROSITE" id="PS51888"/>
    </source>
</evidence>
<dbReference type="Pfam" id="PF12032">
    <property type="entry name" value="CLIP"/>
    <property type="match status" value="1"/>
</dbReference>
<protein>
    <recommendedName>
        <fullName evidence="8">CLIP domain-containing serine protease</fullName>
        <ecNumber evidence="7">3.4.21.-</ecNumber>
    </recommendedName>
</protein>
<evidence type="ECO:0000256" key="5">
    <source>
        <dbReference type="ARBA" id="ARBA00023157"/>
    </source>
</evidence>
<dbReference type="InterPro" id="IPR001254">
    <property type="entry name" value="Trypsin_dom"/>
</dbReference>
<dbReference type="EMBL" id="JAPWTJ010000005">
    <property type="protein sequence ID" value="KAJ8985954.1"/>
    <property type="molecule type" value="Genomic_DNA"/>
</dbReference>
<accession>A0ABQ9K6L5</accession>
<dbReference type="SUPFAM" id="SSF50494">
    <property type="entry name" value="Trypsin-like serine proteases"/>
    <property type="match status" value="1"/>
</dbReference>
<evidence type="ECO:0000256" key="8">
    <source>
        <dbReference type="RuleBase" id="RU366078"/>
    </source>
</evidence>
<keyword evidence="12" id="KW-1185">Reference proteome</keyword>
<dbReference type="SMART" id="SM00020">
    <property type="entry name" value="Tryp_SPc"/>
    <property type="match status" value="1"/>
</dbReference>
<comment type="domain">
    <text evidence="8">The clip domain consists of 35-55 residues which are 'knitted' together usually by 3 conserved disulfide bonds forming a clip-like compact structure.</text>
</comment>
<keyword evidence="2" id="KW-0732">Signal</keyword>
<dbReference type="PROSITE" id="PS51888">
    <property type="entry name" value="CLIP"/>
    <property type="match status" value="1"/>
</dbReference>
<dbReference type="Pfam" id="PF00089">
    <property type="entry name" value="Trypsin"/>
    <property type="match status" value="1"/>
</dbReference>
<dbReference type="InterPro" id="IPR038565">
    <property type="entry name" value="CLIP_sf"/>
</dbReference>
<dbReference type="InterPro" id="IPR001314">
    <property type="entry name" value="Peptidase_S1A"/>
</dbReference>